<dbReference type="EMBL" id="BLLI01000011">
    <property type="protein sequence ID" value="GFH42066.1"/>
    <property type="molecule type" value="Genomic_DNA"/>
</dbReference>
<comment type="caution">
    <text evidence="2">The sequence shown here is derived from an EMBL/GenBank/DDBJ whole genome shotgun (WGS) entry which is preliminary data.</text>
</comment>
<dbReference type="InterPro" id="IPR029010">
    <property type="entry name" value="ThuA-like"/>
</dbReference>
<reference evidence="2 3" key="1">
    <citation type="submission" date="2020-02" db="EMBL/GenBank/DDBJ databases">
        <title>Draft genome sequence of Lactococcus sp. Hs30E4-3.</title>
        <authorList>
            <person name="Noda S."/>
            <person name="Yuki M."/>
            <person name="Ohkuma M."/>
        </authorList>
    </citation>
    <scope>NUCLEOTIDE SEQUENCE [LARGE SCALE GENOMIC DNA]</scope>
    <source>
        <strain evidence="2 3">Hs30E4-3</strain>
    </source>
</reference>
<dbReference type="Pfam" id="PF06283">
    <property type="entry name" value="ThuA"/>
    <property type="match status" value="1"/>
</dbReference>
<gene>
    <name evidence="2" type="ORF">Hs30E_06170</name>
</gene>
<dbReference type="RefSeq" id="WP_172207874.1">
    <property type="nucleotide sequence ID" value="NZ_BLLI01000011.1"/>
</dbReference>
<dbReference type="AlphaFoldDB" id="A0A6A0BB62"/>
<name>A0A6A0BB62_9LACT</name>
<dbReference type="Proteomes" id="UP000480303">
    <property type="component" value="Unassembled WGS sequence"/>
</dbReference>
<proteinExistence type="predicted"/>
<dbReference type="SUPFAM" id="SSF52317">
    <property type="entry name" value="Class I glutamine amidotransferase-like"/>
    <property type="match status" value="1"/>
</dbReference>
<keyword evidence="3" id="KW-1185">Reference proteome</keyword>
<evidence type="ECO:0000313" key="2">
    <source>
        <dbReference type="EMBL" id="GFH42066.1"/>
    </source>
</evidence>
<evidence type="ECO:0000313" key="3">
    <source>
        <dbReference type="Proteomes" id="UP000480303"/>
    </source>
</evidence>
<feature type="domain" description="ThuA-like" evidence="1">
    <location>
        <begin position="15"/>
        <end position="210"/>
    </location>
</feature>
<organism evidence="2 3">
    <name type="scientific">Pseudolactococcus hodotermopsidis</name>
    <dbReference type="NCBI Taxonomy" id="2709157"/>
    <lineage>
        <taxon>Bacteria</taxon>
        <taxon>Bacillati</taxon>
        <taxon>Bacillota</taxon>
        <taxon>Bacilli</taxon>
        <taxon>Lactobacillales</taxon>
        <taxon>Streptococcaceae</taxon>
        <taxon>Pseudolactococcus</taxon>
    </lineage>
</organism>
<evidence type="ECO:0000259" key="1">
    <source>
        <dbReference type="Pfam" id="PF06283"/>
    </source>
</evidence>
<sequence length="224" mass="25600">MSKNKKVIGVVGDYYHQGSATEQYIKKTLEQLDEEVMYQTVSLENLPAELAKNPDLVIFSTENQQTPTEANLSEWLTPELEQLIVDYVHNRGGSWIALHSGMSNYPTDSDYVQMLKGYFISHPEQLAVTYKLDLGDDSSEFTILDEHYQVGMVDENTHIFMRSFSDYGESVAGWRHFYGIGKVTGYVPAHNAEQMLDEVNLAIFKKVIAWSLVHQSTCKWKVYL</sequence>
<dbReference type="InterPro" id="IPR029062">
    <property type="entry name" value="Class_I_gatase-like"/>
</dbReference>
<protein>
    <recommendedName>
        <fullName evidence="1">ThuA-like domain-containing protein</fullName>
    </recommendedName>
</protein>
<accession>A0A6A0BB62</accession>
<dbReference type="Gene3D" id="3.40.50.880">
    <property type="match status" value="1"/>
</dbReference>